<reference evidence="3" key="1">
    <citation type="submission" date="2025-05" db="UniProtKB">
        <authorList>
            <consortium name="EnsemblMetazoa"/>
        </authorList>
    </citation>
    <scope>IDENTIFICATION</scope>
</reference>
<feature type="coiled-coil region" evidence="1">
    <location>
        <begin position="111"/>
        <end position="152"/>
    </location>
</feature>
<feature type="compositionally biased region" description="Basic and acidic residues" evidence="2">
    <location>
        <begin position="52"/>
        <end position="68"/>
    </location>
</feature>
<keyword evidence="1" id="KW-0175">Coiled coil</keyword>
<keyword evidence="4" id="KW-1185">Reference proteome</keyword>
<feature type="compositionally biased region" description="Basic and acidic residues" evidence="2">
    <location>
        <begin position="92"/>
        <end position="109"/>
    </location>
</feature>
<organism evidence="3 4">
    <name type="scientific">Diabrotica virgifera virgifera</name>
    <name type="common">western corn rootworm</name>
    <dbReference type="NCBI Taxonomy" id="50390"/>
    <lineage>
        <taxon>Eukaryota</taxon>
        <taxon>Metazoa</taxon>
        <taxon>Ecdysozoa</taxon>
        <taxon>Arthropoda</taxon>
        <taxon>Hexapoda</taxon>
        <taxon>Insecta</taxon>
        <taxon>Pterygota</taxon>
        <taxon>Neoptera</taxon>
        <taxon>Endopterygota</taxon>
        <taxon>Coleoptera</taxon>
        <taxon>Polyphaga</taxon>
        <taxon>Cucujiformia</taxon>
        <taxon>Chrysomeloidea</taxon>
        <taxon>Chrysomelidae</taxon>
        <taxon>Galerucinae</taxon>
        <taxon>Diabroticina</taxon>
        <taxon>Diabroticites</taxon>
        <taxon>Diabrotica</taxon>
    </lineage>
</organism>
<evidence type="ECO:0000313" key="3">
    <source>
        <dbReference type="EnsemblMetazoa" id="XP_050516722.1"/>
    </source>
</evidence>
<proteinExistence type="predicted"/>
<evidence type="ECO:0000256" key="2">
    <source>
        <dbReference type="SAM" id="MobiDB-lite"/>
    </source>
</evidence>
<dbReference type="EnsemblMetazoa" id="XM_050660765.1">
    <property type="protein sequence ID" value="XP_050516722.1"/>
    <property type="gene ID" value="LOC126891586"/>
</dbReference>
<name>A0ABM5L2Q5_DIAVI</name>
<dbReference type="GeneID" id="126891586"/>
<sequence length="188" mass="21829">MAQSPPIYEGSRKVGPNLFQELSSDTDDCSSMDENGFKKPRSERKKEKSKKKKEEKSKNDAEAKKDGENPIAEPMDDEAEQAVRGTTKRAKPKESEADENKKEKVLKTNEQEEMRKMLEAMTAERDQQRAENEKLRIVIQEQKEEMKQIVCNEFLDQHPELDFFDASCKDIQKLLVGWDNFQMQLEVI</sequence>
<feature type="region of interest" description="Disordered" evidence="2">
    <location>
        <begin position="1"/>
        <end position="109"/>
    </location>
</feature>
<dbReference type="Proteomes" id="UP001652700">
    <property type="component" value="Unplaced"/>
</dbReference>
<feature type="compositionally biased region" description="Basic residues" evidence="2">
    <location>
        <begin position="38"/>
        <end position="51"/>
    </location>
</feature>
<evidence type="ECO:0000256" key="1">
    <source>
        <dbReference type="SAM" id="Coils"/>
    </source>
</evidence>
<dbReference type="RefSeq" id="XP_050516722.1">
    <property type="nucleotide sequence ID" value="XM_050660765.1"/>
</dbReference>
<evidence type="ECO:0000313" key="4">
    <source>
        <dbReference type="Proteomes" id="UP001652700"/>
    </source>
</evidence>
<accession>A0ABM5L2Q5</accession>
<protein>
    <submittedName>
        <fullName evidence="3">Uncharacterized protein</fullName>
    </submittedName>
</protein>